<keyword evidence="2" id="KW-1185">Reference proteome</keyword>
<dbReference type="Pfam" id="PF02597">
    <property type="entry name" value="ThiS"/>
    <property type="match status" value="1"/>
</dbReference>
<dbReference type="InterPro" id="IPR003749">
    <property type="entry name" value="ThiS/MoaD-like"/>
</dbReference>
<evidence type="ECO:0000313" key="1">
    <source>
        <dbReference type="EMBL" id="AWB27542.1"/>
    </source>
</evidence>
<sequence>MEWRLFADLADVAGEREVTITLDDGATVDDALDALVASRPALRERVLDGSTVADHVSVLVNGTDVATGDGLDEPVADGDELALLPPVSGG</sequence>
<organism evidence="1 2">
    <name type="scientific">Halococcoides cellulosivorans</name>
    <dbReference type="NCBI Taxonomy" id="1679096"/>
    <lineage>
        <taxon>Archaea</taxon>
        <taxon>Methanobacteriati</taxon>
        <taxon>Methanobacteriota</taxon>
        <taxon>Stenosarchaea group</taxon>
        <taxon>Halobacteria</taxon>
        <taxon>Halobacteriales</taxon>
        <taxon>Haloarculaceae</taxon>
        <taxon>Halococcoides</taxon>
    </lineage>
</organism>
<protein>
    <submittedName>
        <fullName evidence="1">Molybdopterin synthase sulfur carrier subunit</fullName>
    </submittedName>
</protein>
<dbReference type="NCBIfam" id="TIGR01687">
    <property type="entry name" value="moaD_arch"/>
    <property type="match status" value="1"/>
</dbReference>
<dbReference type="EMBL" id="CP028858">
    <property type="protein sequence ID" value="AWB27542.1"/>
    <property type="molecule type" value="Genomic_DNA"/>
</dbReference>
<dbReference type="Proteomes" id="UP000244727">
    <property type="component" value="Chromosome"/>
</dbReference>
<dbReference type="RefSeq" id="WP_108381911.1">
    <property type="nucleotide sequence ID" value="NZ_CP028858.1"/>
</dbReference>
<dbReference type="NCBIfam" id="NF041918">
    <property type="entry name" value="SAMP1"/>
    <property type="match status" value="1"/>
</dbReference>
<dbReference type="AlphaFoldDB" id="A0A2R4X166"/>
<name>A0A2R4X166_9EURY</name>
<reference evidence="1 2" key="1">
    <citation type="submission" date="2018-04" db="EMBL/GenBank/DDBJ databases">
        <title>Halococcoides cellulosivorans gen. nov., sp. nov., an extremely halophilic cellulose-utilizing haloarchaeon from hypersaline lakes.</title>
        <authorList>
            <person name="Sorokin D.Y."/>
            <person name="Toshchakov S.V."/>
            <person name="Samarov N.I."/>
            <person name="Korzhenkov A."/>
            <person name="Kublanov I.V."/>
        </authorList>
    </citation>
    <scope>NUCLEOTIDE SEQUENCE [LARGE SCALE GENOMIC DNA]</scope>
    <source>
        <strain evidence="1 2">HArcel1</strain>
    </source>
</reference>
<dbReference type="InterPro" id="IPR010038">
    <property type="entry name" value="MoaD_arc-typ"/>
</dbReference>
<dbReference type="InterPro" id="IPR012675">
    <property type="entry name" value="Beta-grasp_dom_sf"/>
</dbReference>
<dbReference type="InterPro" id="IPR054834">
    <property type="entry name" value="SAMP1_3"/>
</dbReference>
<dbReference type="GeneID" id="36512318"/>
<dbReference type="Gene3D" id="3.10.20.30">
    <property type="match status" value="1"/>
</dbReference>
<gene>
    <name evidence="1" type="ORF">HARCEL1_07385</name>
</gene>
<dbReference type="CDD" id="cd17505">
    <property type="entry name" value="Ubl_SAMP1_like"/>
    <property type="match status" value="1"/>
</dbReference>
<dbReference type="PANTHER" id="PTHR38031:SF1">
    <property type="entry name" value="SULFUR CARRIER PROTEIN CYSO"/>
    <property type="match status" value="1"/>
</dbReference>
<proteinExistence type="predicted"/>
<evidence type="ECO:0000313" key="2">
    <source>
        <dbReference type="Proteomes" id="UP000244727"/>
    </source>
</evidence>
<accession>A0A2R4X166</accession>
<dbReference type="InterPro" id="IPR016155">
    <property type="entry name" value="Mopterin_synth/thiamin_S_b"/>
</dbReference>
<dbReference type="KEGG" id="harc:HARCEL1_07385"/>
<dbReference type="InterPro" id="IPR052045">
    <property type="entry name" value="Sulfur_Carrier/Prot_Modifier"/>
</dbReference>
<dbReference type="SUPFAM" id="SSF54285">
    <property type="entry name" value="MoaD/ThiS"/>
    <property type="match status" value="1"/>
</dbReference>
<dbReference type="PANTHER" id="PTHR38031">
    <property type="entry name" value="SULFUR CARRIER PROTEIN SLR0821-RELATED"/>
    <property type="match status" value="1"/>
</dbReference>